<dbReference type="InterPro" id="IPR023393">
    <property type="entry name" value="START-like_dom_sf"/>
</dbReference>
<dbReference type="SUPFAM" id="SSF55961">
    <property type="entry name" value="Bet v1-like"/>
    <property type="match status" value="1"/>
</dbReference>
<dbReference type="EMBL" id="JACIBT010000001">
    <property type="protein sequence ID" value="MBB3667097.1"/>
    <property type="molecule type" value="Genomic_DNA"/>
</dbReference>
<dbReference type="InterPro" id="IPR019587">
    <property type="entry name" value="Polyketide_cyclase/dehydratase"/>
</dbReference>
<protein>
    <submittedName>
        <fullName evidence="1">Uncharacterized protein YndB with AHSA1/START domain</fullName>
    </submittedName>
</protein>
<proteinExistence type="predicted"/>
<comment type="caution">
    <text evidence="1">The sequence shown here is derived from an EMBL/GenBank/DDBJ whole genome shotgun (WGS) entry which is preliminary data.</text>
</comment>
<dbReference type="RefSeq" id="WP_183357463.1">
    <property type="nucleotide sequence ID" value="NZ_BAABKR010000001.1"/>
</dbReference>
<reference evidence="1 2" key="1">
    <citation type="submission" date="2020-08" db="EMBL/GenBank/DDBJ databases">
        <title>Sequencing the genomes of 1000 actinobacteria strains.</title>
        <authorList>
            <person name="Klenk H.-P."/>
        </authorList>
    </citation>
    <scope>NUCLEOTIDE SEQUENCE [LARGE SCALE GENOMIC DNA]</scope>
    <source>
        <strain evidence="1 2">DSM 28238</strain>
    </source>
</reference>
<keyword evidence="2" id="KW-1185">Reference proteome</keyword>
<dbReference type="Gene3D" id="3.30.530.20">
    <property type="match status" value="1"/>
</dbReference>
<sequence>MSAESSAAHESKLVVRRHVQASPQEVFALLSDPSRHDQTEPGDWVGEAIHPEPITGVGQVFGMRMFHVNAGGHYRMDNRVTAFDPDTRIAWAPGQYDDDAHLSTGGWVWQYDLAAGHGGTEVTLTYDWSAVPESLRSELGLPPFGPEFLEESLEALDRAL</sequence>
<name>A0A7W5XK39_9MICC</name>
<accession>A0A7W5XK39</accession>
<dbReference type="Proteomes" id="UP000547528">
    <property type="component" value="Unassembled WGS sequence"/>
</dbReference>
<dbReference type="AlphaFoldDB" id="A0A7W5XK39"/>
<evidence type="ECO:0000313" key="2">
    <source>
        <dbReference type="Proteomes" id="UP000547528"/>
    </source>
</evidence>
<dbReference type="Pfam" id="PF10604">
    <property type="entry name" value="Polyketide_cyc2"/>
    <property type="match status" value="1"/>
</dbReference>
<organism evidence="1 2">
    <name type="scientific">Garicola koreensis</name>
    <dbReference type="NCBI Taxonomy" id="1262554"/>
    <lineage>
        <taxon>Bacteria</taxon>
        <taxon>Bacillati</taxon>
        <taxon>Actinomycetota</taxon>
        <taxon>Actinomycetes</taxon>
        <taxon>Micrococcales</taxon>
        <taxon>Micrococcaceae</taxon>
        <taxon>Garicola</taxon>
    </lineage>
</organism>
<evidence type="ECO:0000313" key="1">
    <source>
        <dbReference type="EMBL" id="MBB3667097.1"/>
    </source>
</evidence>
<gene>
    <name evidence="1" type="ORF">FHX47_000690</name>
</gene>